<dbReference type="PRINTS" id="PR00080">
    <property type="entry name" value="SDRFAMILY"/>
</dbReference>
<accession>A0A8K0T747</accession>
<evidence type="ECO:0000256" key="1">
    <source>
        <dbReference type="ARBA" id="ARBA00006484"/>
    </source>
</evidence>
<dbReference type="Pfam" id="PF13561">
    <property type="entry name" value="adh_short_C2"/>
    <property type="match status" value="1"/>
</dbReference>
<comment type="similarity">
    <text evidence="1">Belongs to the short-chain dehydrogenases/reductases (SDR) family.</text>
</comment>
<sequence>MASLPPDARFPRVQTPCHGEATSTPLLFDLSGKTALVTGGNGGIGGGMARGLAEAGADVIIIQVPGDTSSFPAQLAADTGRQVDTYDCDLASPDAIRQTVDTILERDHRTIDILCNVAGISGGFVPVLDENDAHRELVFQIHYHAVYILSQLIGRHMAQRGRGGKMINIASIAADKAMTHFSTYGPAKAAVAQLTSSLANELAVYNIQVNVLYPGWIQTPMSAKSFGDEEKSARVVETIPSGRWGRPEDFKGVTVFLASAASDYVTGARIHVDGGTRGV</sequence>
<keyword evidence="2" id="KW-0521">NADP</keyword>
<evidence type="ECO:0000256" key="3">
    <source>
        <dbReference type="ARBA" id="ARBA00023002"/>
    </source>
</evidence>
<organism evidence="4 5">
    <name type="scientific">Plectosphaerella cucumerina</name>
    <dbReference type="NCBI Taxonomy" id="40658"/>
    <lineage>
        <taxon>Eukaryota</taxon>
        <taxon>Fungi</taxon>
        <taxon>Dikarya</taxon>
        <taxon>Ascomycota</taxon>
        <taxon>Pezizomycotina</taxon>
        <taxon>Sordariomycetes</taxon>
        <taxon>Hypocreomycetidae</taxon>
        <taxon>Glomerellales</taxon>
        <taxon>Plectosphaerellaceae</taxon>
        <taxon>Plectosphaerella</taxon>
    </lineage>
</organism>
<dbReference type="GO" id="GO:0016616">
    <property type="term" value="F:oxidoreductase activity, acting on the CH-OH group of donors, NAD or NADP as acceptor"/>
    <property type="evidence" value="ECO:0007669"/>
    <property type="project" value="TreeGrafter"/>
</dbReference>
<dbReference type="OrthoDB" id="37659at2759"/>
<dbReference type="Proteomes" id="UP000813385">
    <property type="component" value="Unassembled WGS sequence"/>
</dbReference>
<dbReference type="Gene3D" id="3.40.50.720">
    <property type="entry name" value="NAD(P)-binding Rossmann-like Domain"/>
    <property type="match status" value="1"/>
</dbReference>
<dbReference type="PRINTS" id="PR00081">
    <property type="entry name" value="GDHRDH"/>
</dbReference>
<dbReference type="InterPro" id="IPR036291">
    <property type="entry name" value="NAD(P)-bd_dom_sf"/>
</dbReference>
<keyword evidence="5" id="KW-1185">Reference proteome</keyword>
<dbReference type="PANTHER" id="PTHR42760:SF5">
    <property type="entry name" value="2-DEHYDRO-3-DEOXY-D-GLUCONATE 5-DEHYDROGENASE"/>
    <property type="match status" value="1"/>
</dbReference>
<name>A0A8K0T747_9PEZI</name>
<dbReference type="FunFam" id="3.40.50.720:FF:000084">
    <property type="entry name" value="Short-chain dehydrogenase reductase"/>
    <property type="match status" value="1"/>
</dbReference>
<gene>
    <name evidence="4" type="ORF">B0T11DRAFT_333133</name>
</gene>
<reference evidence="4" key="1">
    <citation type="journal article" date="2021" name="Nat. Commun.">
        <title>Genetic determinants of endophytism in the Arabidopsis root mycobiome.</title>
        <authorList>
            <person name="Mesny F."/>
            <person name="Miyauchi S."/>
            <person name="Thiergart T."/>
            <person name="Pickel B."/>
            <person name="Atanasova L."/>
            <person name="Karlsson M."/>
            <person name="Huettel B."/>
            <person name="Barry K.W."/>
            <person name="Haridas S."/>
            <person name="Chen C."/>
            <person name="Bauer D."/>
            <person name="Andreopoulos W."/>
            <person name="Pangilinan J."/>
            <person name="LaButti K."/>
            <person name="Riley R."/>
            <person name="Lipzen A."/>
            <person name="Clum A."/>
            <person name="Drula E."/>
            <person name="Henrissat B."/>
            <person name="Kohler A."/>
            <person name="Grigoriev I.V."/>
            <person name="Martin F.M."/>
            <person name="Hacquard S."/>
        </authorList>
    </citation>
    <scope>NUCLEOTIDE SEQUENCE</scope>
    <source>
        <strain evidence="4">MPI-CAGE-AT-0016</strain>
    </source>
</reference>
<dbReference type="PANTHER" id="PTHR42760">
    <property type="entry name" value="SHORT-CHAIN DEHYDROGENASES/REDUCTASES FAMILY MEMBER"/>
    <property type="match status" value="1"/>
</dbReference>
<dbReference type="EMBL" id="JAGPXD010000006">
    <property type="protein sequence ID" value="KAH7350128.1"/>
    <property type="molecule type" value="Genomic_DNA"/>
</dbReference>
<evidence type="ECO:0008006" key="6">
    <source>
        <dbReference type="Google" id="ProtNLM"/>
    </source>
</evidence>
<proteinExistence type="inferred from homology"/>
<evidence type="ECO:0000313" key="5">
    <source>
        <dbReference type="Proteomes" id="UP000813385"/>
    </source>
</evidence>
<evidence type="ECO:0000313" key="4">
    <source>
        <dbReference type="EMBL" id="KAH7350128.1"/>
    </source>
</evidence>
<protein>
    <recommendedName>
        <fullName evidence="6">2-deoxy-D-gluconate 3-dehydrogenase</fullName>
    </recommendedName>
</protein>
<dbReference type="SUPFAM" id="SSF51735">
    <property type="entry name" value="NAD(P)-binding Rossmann-fold domains"/>
    <property type="match status" value="1"/>
</dbReference>
<evidence type="ECO:0000256" key="2">
    <source>
        <dbReference type="ARBA" id="ARBA00022857"/>
    </source>
</evidence>
<keyword evidence="3" id="KW-0560">Oxidoreductase</keyword>
<dbReference type="InterPro" id="IPR002347">
    <property type="entry name" value="SDR_fam"/>
</dbReference>
<dbReference type="AlphaFoldDB" id="A0A8K0T747"/>
<comment type="caution">
    <text evidence="4">The sequence shown here is derived from an EMBL/GenBank/DDBJ whole genome shotgun (WGS) entry which is preliminary data.</text>
</comment>